<evidence type="ECO:0000313" key="1">
    <source>
        <dbReference type="EMBL" id="RNF08909.1"/>
    </source>
</evidence>
<proteinExistence type="predicted"/>
<keyword evidence="2" id="KW-1185">Reference proteome</keyword>
<comment type="caution">
    <text evidence="1">The sequence shown here is derived from an EMBL/GenBank/DDBJ whole genome shotgun (WGS) entry which is preliminary data.</text>
</comment>
<dbReference type="EMBL" id="MKGL01000057">
    <property type="protein sequence ID" value="RNF08909.1"/>
    <property type="molecule type" value="Genomic_DNA"/>
</dbReference>
<protein>
    <submittedName>
        <fullName evidence="1">Uncharacterized protein</fullName>
    </submittedName>
</protein>
<dbReference type="Proteomes" id="UP000283634">
    <property type="component" value="Unassembled WGS sequence"/>
</dbReference>
<accession>A0A3R7M4K2</accession>
<evidence type="ECO:0000313" key="2">
    <source>
        <dbReference type="Proteomes" id="UP000283634"/>
    </source>
</evidence>
<name>A0A3R7M4K2_TRYRA</name>
<organism evidence="1 2">
    <name type="scientific">Trypanosoma rangeli</name>
    <dbReference type="NCBI Taxonomy" id="5698"/>
    <lineage>
        <taxon>Eukaryota</taxon>
        <taxon>Discoba</taxon>
        <taxon>Euglenozoa</taxon>
        <taxon>Kinetoplastea</taxon>
        <taxon>Metakinetoplastina</taxon>
        <taxon>Trypanosomatida</taxon>
        <taxon>Trypanosomatidae</taxon>
        <taxon>Trypanosoma</taxon>
        <taxon>Herpetosoma</taxon>
    </lineage>
</organism>
<dbReference type="AlphaFoldDB" id="A0A3R7M4K2"/>
<dbReference type="RefSeq" id="XP_029240671.1">
    <property type="nucleotide sequence ID" value="XM_029379457.1"/>
</dbReference>
<reference evidence="1 2" key="1">
    <citation type="journal article" date="2018" name="BMC Genomics">
        <title>Genomic comparison of Trypanosoma conorhini and Trypanosoma rangeli to Trypanosoma cruzi strains of high and low virulence.</title>
        <authorList>
            <person name="Bradwell K.R."/>
            <person name="Koparde V.N."/>
            <person name="Matveyev A.V."/>
            <person name="Serrano M.G."/>
            <person name="Alves J.M."/>
            <person name="Parikh H."/>
            <person name="Huang B."/>
            <person name="Lee V."/>
            <person name="Espinosa-Alvarez O."/>
            <person name="Ortiz P.A."/>
            <person name="Costa-Martins A.G."/>
            <person name="Teixeira M.M."/>
            <person name="Buck G.A."/>
        </authorList>
    </citation>
    <scope>NUCLEOTIDE SEQUENCE [LARGE SCALE GENOMIC DNA]</scope>
    <source>
        <strain evidence="1 2">AM80</strain>
    </source>
</reference>
<sequence length="99" mass="11184">MGCVVAHLCLVAHFSVWKCVMLLVMVLNIVGEAGIYPVPRSIMQVCWGELHAECPTERLEKLRSERCRAWILAHYACEVFGGKQRVSRGYALQLHTCNP</sequence>
<dbReference type="GeneID" id="40326387"/>
<gene>
    <name evidence="1" type="ORF">TraAM80_02454</name>
</gene>